<dbReference type="GO" id="GO:0016787">
    <property type="term" value="F:hydrolase activity"/>
    <property type="evidence" value="ECO:0007669"/>
    <property type="project" value="UniProtKB-KW"/>
</dbReference>
<keyword evidence="6" id="KW-0378">Hydrolase</keyword>
<keyword evidence="13" id="KW-1185">Reference proteome</keyword>
<evidence type="ECO:0000256" key="5">
    <source>
        <dbReference type="ARBA" id="ARBA00022741"/>
    </source>
</evidence>
<dbReference type="InterPro" id="IPR050547">
    <property type="entry name" value="DEAD_box_RNA_helicases"/>
</dbReference>
<keyword evidence="4" id="KW-0479">Metal-binding</keyword>
<evidence type="ECO:0000256" key="8">
    <source>
        <dbReference type="ARBA" id="ARBA00022840"/>
    </source>
</evidence>
<evidence type="ECO:0000259" key="11">
    <source>
        <dbReference type="PROSITE" id="PS51643"/>
    </source>
</evidence>
<dbReference type="PANTHER" id="PTHR47963:SF9">
    <property type="entry name" value="CRISPR-ASSOCIATED ENDONUCLEASE_HELICASE CAS3"/>
    <property type="match status" value="1"/>
</dbReference>
<dbReference type="Gene3D" id="3.40.50.300">
    <property type="entry name" value="P-loop containing nucleotide triphosphate hydrolases"/>
    <property type="match status" value="2"/>
</dbReference>
<protein>
    <submittedName>
        <fullName evidence="12">CRISPR-associated helicase/endonuclease Cas3</fullName>
    </submittedName>
</protein>
<feature type="domain" description="Helicase ATP-binding" evidence="10">
    <location>
        <begin position="306"/>
        <end position="513"/>
    </location>
</feature>
<keyword evidence="12" id="KW-0255">Endonuclease</keyword>
<dbReference type="SUPFAM" id="SSF52540">
    <property type="entry name" value="P-loop containing nucleoside triphosphate hydrolases"/>
    <property type="match status" value="1"/>
</dbReference>
<evidence type="ECO:0000256" key="3">
    <source>
        <dbReference type="ARBA" id="ARBA00022722"/>
    </source>
</evidence>
<proteinExistence type="inferred from homology"/>
<comment type="caution">
    <text evidence="12">The sequence shown here is derived from an EMBL/GenBank/DDBJ whole genome shotgun (WGS) entry which is preliminary data.</text>
</comment>
<evidence type="ECO:0000256" key="6">
    <source>
        <dbReference type="ARBA" id="ARBA00022801"/>
    </source>
</evidence>
<keyword evidence="7" id="KW-0347">Helicase</keyword>
<name>A0A512E1F8_9PROT</name>
<dbReference type="InterPro" id="IPR038257">
    <property type="entry name" value="CRISPR-assoc_Cas3_HD_sf"/>
</dbReference>
<dbReference type="GO" id="GO:0046872">
    <property type="term" value="F:metal ion binding"/>
    <property type="evidence" value="ECO:0007669"/>
    <property type="project" value="UniProtKB-KW"/>
</dbReference>
<keyword evidence="8" id="KW-0067">ATP-binding</keyword>
<evidence type="ECO:0000256" key="2">
    <source>
        <dbReference type="ARBA" id="ARBA00009046"/>
    </source>
</evidence>
<sequence length="885" mass="96092">MFPIPRPWAKLRRNEDGEIVSYLSLIDHSADVAAMTEALLGLPTIWLRLARLAGKQELSVGQRRRLAALAGLHDFGKANHGFQNKALDRDGRQSVPRAGHVGPAMAILLGDEGGGSLDITTRLKDRLYSMLDVEILADWCEEEVAGEGLANLMTALFAHHGSLPKSTVVEPALWESTDVYDPLAAVGELTAALRRWFPDAFAPDVEQVPTSPRFLHAFAGLVMLADWLGSDVSRFPLSGAPEAPSAAADRMVLARAAAWRVLIDRWLDPERARDAACRLDWDFASLFPEPGRQPRPLQADLLARAAPEPDSGSLLIVEAETGSGKTEAALIHFLNLLRVGCVDGLYFALPTRASAVQIHRRIRDDLHRLLGDGCPPVGLAVPGYLRVDDQDGEPLPDYGVHWPDDDGDKFRDRGWAVEQPKRFLAGAVMIGTIDQLLMGGLMVRHAQLRSAAMLRHLLVVDEVHASDPYMEELLRHVLDQHRAAGGHALLMSATLGSAARHRLTGRTDRPSAPEIVADMPFPAVTSGTGNPIEPTAGEAAPPKSVAIELVDDAENLDAVARLAVEAGKQGARVLVIVNTVRRAMELQQKIEKLAGPSNSRLLFGVAGRPCPHHARFAAEDRRLLDDALEQAFGKTANAPRIAVTTQTAEQSLDIDADLLVTDLCPADVLLQRIGRLHRHERSRPTKFETPRLVVLAPTIDVLSSLLRSDGSVISRLLGFGRTYPNLLGLAATRRELEVRRGLDLPRENRLLVEAATHPEALTALAKSLGGFWPEHGRTVIGKAIAHGMAANMAEIKWNKLLESLPEGLDGAISTRLGLDDRMAIFRNGVEGPFGREVTRIRIPGWLVPNPSAEAAPENIRVAGGSLLFDFGGMSLGYDRLGLKAT</sequence>
<dbReference type="EMBL" id="BJYZ01000038">
    <property type="protein sequence ID" value="GEO42300.1"/>
    <property type="molecule type" value="Genomic_DNA"/>
</dbReference>
<dbReference type="InterPro" id="IPR027417">
    <property type="entry name" value="P-loop_NTPase"/>
</dbReference>
<dbReference type="GO" id="GO:0004519">
    <property type="term" value="F:endonuclease activity"/>
    <property type="evidence" value="ECO:0007669"/>
    <property type="project" value="UniProtKB-KW"/>
</dbReference>
<dbReference type="RefSeq" id="WP_044435511.1">
    <property type="nucleotide sequence ID" value="NZ_BJYZ01000038.1"/>
</dbReference>
<dbReference type="OrthoDB" id="9810236at2"/>
<gene>
    <name evidence="12" type="ORF">SAE02_64480</name>
</gene>
<reference evidence="12 13" key="1">
    <citation type="submission" date="2019-07" db="EMBL/GenBank/DDBJ databases">
        <title>Whole genome shotgun sequence of Skermanella aerolata NBRC 106429.</title>
        <authorList>
            <person name="Hosoyama A."/>
            <person name="Uohara A."/>
            <person name="Ohji S."/>
            <person name="Ichikawa N."/>
        </authorList>
    </citation>
    <scope>NUCLEOTIDE SEQUENCE [LARGE SCALE GENOMIC DNA]</scope>
    <source>
        <strain evidence="12 13">NBRC 106429</strain>
    </source>
</reference>
<evidence type="ECO:0000256" key="1">
    <source>
        <dbReference type="ARBA" id="ARBA00006847"/>
    </source>
</evidence>
<dbReference type="InterPro" id="IPR054712">
    <property type="entry name" value="Cas3-like_dom"/>
</dbReference>
<dbReference type="Gene3D" id="1.10.3210.30">
    <property type="match status" value="1"/>
</dbReference>
<comment type="similarity">
    <text evidence="2">In the central section; belongs to the CRISPR-associated helicase Cas3 family.</text>
</comment>
<keyword evidence="3" id="KW-0540">Nuclease</keyword>
<dbReference type="NCBIfam" id="TIGR01596">
    <property type="entry name" value="cas3_HD"/>
    <property type="match status" value="1"/>
</dbReference>
<evidence type="ECO:0000259" key="10">
    <source>
        <dbReference type="PROSITE" id="PS51192"/>
    </source>
</evidence>
<feature type="domain" description="HD Cas3-type" evidence="11">
    <location>
        <begin position="18"/>
        <end position="228"/>
    </location>
</feature>
<dbReference type="PANTHER" id="PTHR47963">
    <property type="entry name" value="DEAD-BOX ATP-DEPENDENT RNA HELICASE 47, MITOCHONDRIAL"/>
    <property type="match status" value="1"/>
</dbReference>
<organism evidence="12 13">
    <name type="scientific">Skermanella aerolata</name>
    <dbReference type="NCBI Taxonomy" id="393310"/>
    <lineage>
        <taxon>Bacteria</taxon>
        <taxon>Pseudomonadati</taxon>
        <taxon>Pseudomonadota</taxon>
        <taxon>Alphaproteobacteria</taxon>
        <taxon>Rhodospirillales</taxon>
        <taxon>Azospirillaceae</taxon>
        <taxon>Skermanella</taxon>
    </lineage>
</organism>
<evidence type="ECO:0000313" key="12">
    <source>
        <dbReference type="EMBL" id="GEO42300.1"/>
    </source>
</evidence>
<dbReference type="Pfam" id="PF22590">
    <property type="entry name" value="Cas3-like_C_2"/>
    <property type="match status" value="1"/>
</dbReference>
<dbReference type="InterPro" id="IPR006474">
    <property type="entry name" value="Helicase_Cas3_CRISPR-ass_core"/>
</dbReference>
<evidence type="ECO:0000313" key="13">
    <source>
        <dbReference type="Proteomes" id="UP000321523"/>
    </source>
</evidence>
<dbReference type="AlphaFoldDB" id="A0A512E1F8"/>
<dbReference type="SMART" id="SM00487">
    <property type="entry name" value="DEXDc"/>
    <property type="match status" value="1"/>
</dbReference>
<dbReference type="GO" id="GO:0005524">
    <property type="term" value="F:ATP binding"/>
    <property type="evidence" value="ECO:0007669"/>
    <property type="project" value="UniProtKB-KW"/>
</dbReference>
<accession>A0A512E1F8</accession>
<dbReference type="CDD" id="cd09641">
    <property type="entry name" value="Cas3''_I"/>
    <property type="match status" value="1"/>
</dbReference>
<dbReference type="Pfam" id="PF00270">
    <property type="entry name" value="DEAD"/>
    <property type="match status" value="1"/>
</dbReference>
<dbReference type="InterPro" id="IPR011545">
    <property type="entry name" value="DEAD/DEAH_box_helicase_dom"/>
</dbReference>
<dbReference type="GO" id="GO:0051607">
    <property type="term" value="P:defense response to virus"/>
    <property type="evidence" value="ECO:0007669"/>
    <property type="project" value="UniProtKB-KW"/>
</dbReference>
<dbReference type="PROSITE" id="PS51192">
    <property type="entry name" value="HELICASE_ATP_BIND_1"/>
    <property type="match status" value="1"/>
</dbReference>
<comment type="similarity">
    <text evidence="1">In the N-terminal section; belongs to the CRISPR-associated nuclease Cas3-HD family.</text>
</comment>
<evidence type="ECO:0000256" key="9">
    <source>
        <dbReference type="ARBA" id="ARBA00023118"/>
    </source>
</evidence>
<evidence type="ECO:0000256" key="7">
    <source>
        <dbReference type="ARBA" id="ARBA00022806"/>
    </source>
</evidence>
<keyword evidence="9" id="KW-0051">Antiviral defense</keyword>
<dbReference type="GO" id="GO:0003724">
    <property type="term" value="F:RNA helicase activity"/>
    <property type="evidence" value="ECO:0007669"/>
    <property type="project" value="TreeGrafter"/>
</dbReference>
<dbReference type="Pfam" id="PF18019">
    <property type="entry name" value="Cas3_HD"/>
    <property type="match status" value="1"/>
</dbReference>
<evidence type="ECO:0000256" key="4">
    <source>
        <dbReference type="ARBA" id="ARBA00022723"/>
    </source>
</evidence>
<dbReference type="Proteomes" id="UP000321523">
    <property type="component" value="Unassembled WGS sequence"/>
</dbReference>
<dbReference type="GO" id="GO:0003723">
    <property type="term" value="F:RNA binding"/>
    <property type="evidence" value="ECO:0007669"/>
    <property type="project" value="TreeGrafter"/>
</dbReference>
<dbReference type="PROSITE" id="PS51643">
    <property type="entry name" value="HD_CAS3"/>
    <property type="match status" value="1"/>
</dbReference>
<dbReference type="InterPro" id="IPR014001">
    <property type="entry name" value="Helicase_ATP-bd"/>
</dbReference>
<dbReference type="InterPro" id="IPR006483">
    <property type="entry name" value="CRISPR-assoc_Cas3_HD"/>
</dbReference>
<dbReference type="NCBIfam" id="TIGR01587">
    <property type="entry name" value="cas3_core"/>
    <property type="match status" value="1"/>
</dbReference>
<keyword evidence="5" id="KW-0547">Nucleotide-binding</keyword>